<feature type="region of interest" description="Disordered" evidence="5">
    <location>
        <begin position="1"/>
        <end position="34"/>
    </location>
</feature>
<keyword evidence="3" id="KW-0804">Transcription</keyword>
<evidence type="ECO:0000259" key="6">
    <source>
        <dbReference type="PROSITE" id="PS50977"/>
    </source>
</evidence>
<accession>A0ABW1ABN4</accession>
<evidence type="ECO:0000313" key="7">
    <source>
        <dbReference type="EMBL" id="MFC5752218.1"/>
    </source>
</evidence>
<dbReference type="Pfam" id="PF00440">
    <property type="entry name" value="TetR_N"/>
    <property type="match status" value="1"/>
</dbReference>
<dbReference type="Proteomes" id="UP001596074">
    <property type="component" value="Unassembled WGS sequence"/>
</dbReference>
<keyword evidence="2 4" id="KW-0238">DNA-binding</keyword>
<feature type="compositionally biased region" description="Low complexity" evidence="5">
    <location>
        <begin position="1"/>
        <end position="10"/>
    </location>
</feature>
<dbReference type="PANTHER" id="PTHR30055:SF234">
    <property type="entry name" value="HTH-TYPE TRANSCRIPTIONAL REGULATOR BETI"/>
    <property type="match status" value="1"/>
</dbReference>
<organism evidence="7 8">
    <name type="scientific">Actinomadura rugatobispora</name>
    <dbReference type="NCBI Taxonomy" id="1994"/>
    <lineage>
        <taxon>Bacteria</taxon>
        <taxon>Bacillati</taxon>
        <taxon>Actinomycetota</taxon>
        <taxon>Actinomycetes</taxon>
        <taxon>Streptosporangiales</taxon>
        <taxon>Thermomonosporaceae</taxon>
        <taxon>Actinomadura</taxon>
    </lineage>
</organism>
<dbReference type="InterPro" id="IPR050109">
    <property type="entry name" value="HTH-type_TetR-like_transc_reg"/>
</dbReference>
<dbReference type="InterPro" id="IPR009057">
    <property type="entry name" value="Homeodomain-like_sf"/>
</dbReference>
<protein>
    <submittedName>
        <fullName evidence="7">TetR/AcrR family transcriptional regulator</fullName>
    </submittedName>
</protein>
<dbReference type="InterPro" id="IPR001647">
    <property type="entry name" value="HTH_TetR"/>
</dbReference>
<evidence type="ECO:0000256" key="3">
    <source>
        <dbReference type="ARBA" id="ARBA00023163"/>
    </source>
</evidence>
<feature type="compositionally biased region" description="Gly residues" evidence="5">
    <location>
        <begin position="11"/>
        <end position="22"/>
    </location>
</feature>
<dbReference type="SUPFAM" id="SSF46689">
    <property type="entry name" value="Homeodomain-like"/>
    <property type="match status" value="1"/>
</dbReference>
<dbReference type="PRINTS" id="PR00455">
    <property type="entry name" value="HTHTETR"/>
</dbReference>
<dbReference type="PROSITE" id="PS50977">
    <property type="entry name" value="HTH_TETR_2"/>
    <property type="match status" value="1"/>
</dbReference>
<keyword evidence="1" id="KW-0805">Transcription regulation</keyword>
<reference evidence="8" key="1">
    <citation type="journal article" date="2019" name="Int. J. Syst. Evol. Microbiol.">
        <title>The Global Catalogue of Microorganisms (GCM) 10K type strain sequencing project: providing services to taxonomists for standard genome sequencing and annotation.</title>
        <authorList>
            <consortium name="The Broad Institute Genomics Platform"/>
            <consortium name="The Broad Institute Genome Sequencing Center for Infectious Disease"/>
            <person name="Wu L."/>
            <person name="Ma J."/>
        </authorList>
    </citation>
    <scope>NUCLEOTIDE SEQUENCE [LARGE SCALE GENOMIC DNA]</scope>
    <source>
        <strain evidence="8">KCTC 42087</strain>
    </source>
</reference>
<sequence>MTSGKAAGVKSGEGPGGGGGTGPAPAERLSPREIRRRQRIELGREQLLETAEELFAERGYYETNLKDVADICEFSVGSIYSFFDSKDALYLAVLMRRGAGQREEMERIAAGDGPAGARLIAMVKAQVDRRRAHPAWGQLHAQMTKIGGRSGAGVPEVYKDFYAEIVGLLARVIEEGQRDGTIRPGDPPALARLCCALLDGFTLMDPVISEEPEGIDAEEFLRFVRETFTAGPPPPGA</sequence>
<comment type="caution">
    <text evidence="7">The sequence shown here is derived from an EMBL/GenBank/DDBJ whole genome shotgun (WGS) entry which is preliminary data.</text>
</comment>
<keyword evidence="8" id="KW-1185">Reference proteome</keyword>
<name>A0ABW1ABN4_9ACTN</name>
<dbReference type="SUPFAM" id="SSF48498">
    <property type="entry name" value="Tetracyclin repressor-like, C-terminal domain"/>
    <property type="match status" value="1"/>
</dbReference>
<evidence type="ECO:0000256" key="1">
    <source>
        <dbReference type="ARBA" id="ARBA00023015"/>
    </source>
</evidence>
<feature type="domain" description="HTH tetR-type" evidence="6">
    <location>
        <begin position="41"/>
        <end position="101"/>
    </location>
</feature>
<dbReference type="RefSeq" id="WP_378288180.1">
    <property type="nucleotide sequence ID" value="NZ_JBHSON010000083.1"/>
</dbReference>
<evidence type="ECO:0000256" key="2">
    <source>
        <dbReference type="ARBA" id="ARBA00023125"/>
    </source>
</evidence>
<evidence type="ECO:0000256" key="5">
    <source>
        <dbReference type="SAM" id="MobiDB-lite"/>
    </source>
</evidence>
<proteinExistence type="predicted"/>
<evidence type="ECO:0000313" key="8">
    <source>
        <dbReference type="Proteomes" id="UP001596074"/>
    </source>
</evidence>
<dbReference type="InterPro" id="IPR036271">
    <property type="entry name" value="Tet_transcr_reg_TetR-rel_C_sf"/>
</dbReference>
<feature type="DNA-binding region" description="H-T-H motif" evidence="4">
    <location>
        <begin position="64"/>
        <end position="83"/>
    </location>
</feature>
<dbReference type="Gene3D" id="1.10.357.10">
    <property type="entry name" value="Tetracycline Repressor, domain 2"/>
    <property type="match status" value="1"/>
</dbReference>
<dbReference type="EMBL" id="JBHSON010000083">
    <property type="protein sequence ID" value="MFC5752218.1"/>
    <property type="molecule type" value="Genomic_DNA"/>
</dbReference>
<gene>
    <name evidence="7" type="ORF">ACFPZN_41965</name>
</gene>
<evidence type="ECO:0000256" key="4">
    <source>
        <dbReference type="PROSITE-ProRule" id="PRU00335"/>
    </source>
</evidence>
<dbReference type="PANTHER" id="PTHR30055">
    <property type="entry name" value="HTH-TYPE TRANSCRIPTIONAL REGULATOR RUTR"/>
    <property type="match status" value="1"/>
</dbReference>